<dbReference type="EMBL" id="BAABBY010000003">
    <property type="protein sequence ID" value="GAA4201550.1"/>
    <property type="molecule type" value="Genomic_DNA"/>
</dbReference>
<evidence type="ECO:0000256" key="1">
    <source>
        <dbReference type="SAM" id="MobiDB-lite"/>
    </source>
</evidence>
<dbReference type="Proteomes" id="UP001501772">
    <property type="component" value="Unassembled WGS sequence"/>
</dbReference>
<protein>
    <submittedName>
        <fullName evidence="2">Uncharacterized protein</fullName>
    </submittedName>
</protein>
<name>A0ABP8BA61_9SPHI</name>
<reference evidence="3" key="1">
    <citation type="journal article" date="2019" name="Int. J. Syst. Evol. Microbiol.">
        <title>The Global Catalogue of Microorganisms (GCM) 10K type strain sequencing project: providing services to taxonomists for standard genome sequencing and annotation.</title>
        <authorList>
            <consortium name="The Broad Institute Genomics Platform"/>
            <consortium name="The Broad Institute Genome Sequencing Center for Infectious Disease"/>
            <person name="Wu L."/>
            <person name="Ma J."/>
        </authorList>
    </citation>
    <scope>NUCLEOTIDE SEQUENCE [LARGE SCALE GENOMIC DNA]</scope>
    <source>
        <strain evidence="3">JCM 17626</strain>
    </source>
</reference>
<evidence type="ECO:0000313" key="3">
    <source>
        <dbReference type="Proteomes" id="UP001501772"/>
    </source>
</evidence>
<evidence type="ECO:0000313" key="2">
    <source>
        <dbReference type="EMBL" id="GAA4201550.1"/>
    </source>
</evidence>
<organism evidence="2 3">
    <name type="scientific">Pedobacter jeongneungensis</name>
    <dbReference type="NCBI Taxonomy" id="947309"/>
    <lineage>
        <taxon>Bacteria</taxon>
        <taxon>Pseudomonadati</taxon>
        <taxon>Bacteroidota</taxon>
        <taxon>Sphingobacteriia</taxon>
        <taxon>Sphingobacteriales</taxon>
        <taxon>Sphingobacteriaceae</taxon>
        <taxon>Pedobacter</taxon>
    </lineage>
</organism>
<gene>
    <name evidence="2" type="ORF">GCM10022289_15150</name>
</gene>
<keyword evidence="3" id="KW-1185">Reference proteome</keyword>
<accession>A0ABP8BA61</accession>
<comment type="caution">
    <text evidence="2">The sequence shown here is derived from an EMBL/GenBank/DDBJ whole genome shotgun (WGS) entry which is preliminary data.</text>
</comment>
<feature type="region of interest" description="Disordered" evidence="1">
    <location>
        <begin position="1"/>
        <end position="20"/>
    </location>
</feature>
<proteinExistence type="predicted"/>
<sequence length="157" mass="16820">MASQHLFAQDNPSRQPSEIGRPVTGEGYFAFYEGHNAQGTCDLLYGAFANVNLNLTSTHPGSNDRISSVALVGPISDQKLWIADNSSGNVNDDYATITVTGTLPAGTRVVIPSFQIGAAPGVFYNQNGCTVTLVYYPDFPSPNLDGKVSRIGRTQYN</sequence>